<reference evidence="1" key="1">
    <citation type="submission" date="2021-01" db="EMBL/GenBank/DDBJ databases">
        <authorList>
            <person name="Corre E."/>
            <person name="Pelletier E."/>
            <person name="Niang G."/>
            <person name="Scheremetjew M."/>
            <person name="Finn R."/>
            <person name="Kale V."/>
            <person name="Holt S."/>
            <person name="Cochrane G."/>
            <person name="Meng A."/>
            <person name="Brown T."/>
            <person name="Cohen L."/>
        </authorList>
    </citation>
    <scope>NUCLEOTIDE SEQUENCE</scope>
    <source>
        <strain evidence="1">CCMP147</strain>
    </source>
</reference>
<evidence type="ECO:0000313" key="1">
    <source>
        <dbReference type="EMBL" id="CAD8314002.1"/>
    </source>
</evidence>
<name>A0A7R9ZA82_9STRA</name>
<protein>
    <submittedName>
        <fullName evidence="1">Uncharacterized protein</fullName>
    </submittedName>
</protein>
<accession>A0A7R9ZA82</accession>
<dbReference type="EMBL" id="HBED01025760">
    <property type="protein sequence ID" value="CAD8314002.1"/>
    <property type="molecule type" value="Transcribed_RNA"/>
</dbReference>
<gene>
    <name evidence="1" type="ORF">TDUB1175_LOCUS12791</name>
</gene>
<organism evidence="1">
    <name type="scientific">Pseudictyota dubia</name>
    <dbReference type="NCBI Taxonomy" id="2749911"/>
    <lineage>
        <taxon>Eukaryota</taxon>
        <taxon>Sar</taxon>
        <taxon>Stramenopiles</taxon>
        <taxon>Ochrophyta</taxon>
        <taxon>Bacillariophyta</taxon>
        <taxon>Mediophyceae</taxon>
        <taxon>Biddulphiophycidae</taxon>
        <taxon>Eupodiscales</taxon>
        <taxon>Odontellaceae</taxon>
        <taxon>Pseudictyota</taxon>
    </lineage>
</organism>
<sequence>MEFNLAMEIALSVIFSEGMLYRRECPPAAVCCGLWCEVWNAHRDRMPPRSLLDLNGVCIEILPLDVVSSGDVAPRAGRYQNLPEWTRRIDGGPDVLQSIDFLGRVYTGVRPVPSSTVGKDGSKAPLTGMAIESGPHLVQPRLLRRPRLRDFTAARVRVWDVPRLKQRRPIIDGDEVGNLEDNEDDDEPPCLEITLGERSGRSGRLVPLRGGEGRQWECGAMWSCRLRRDFTLSQCTGGWESCDGRPLWP</sequence>
<proteinExistence type="predicted"/>
<dbReference type="AlphaFoldDB" id="A0A7R9ZA82"/>